<dbReference type="SUPFAM" id="SSF47923">
    <property type="entry name" value="Ypt/Rab-GAP domain of gyp1p"/>
    <property type="match status" value="1"/>
</dbReference>
<dbReference type="InterPro" id="IPR000195">
    <property type="entry name" value="Rab-GAP-TBC_dom"/>
</dbReference>
<proteinExistence type="predicted"/>
<dbReference type="PANTHER" id="PTHR47219:SF25">
    <property type="entry name" value="RAB-GAP TBC DOMAIN-CONTAINING PROTEIN"/>
    <property type="match status" value="1"/>
</dbReference>
<feature type="domain" description="Rab-GAP TBC" evidence="1">
    <location>
        <begin position="32"/>
        <end position="142"/>
    </location>
</feature>
<reference evidence="2 3" key="1">
    <citation type="submission" date="2019-04" db="EMBL/GenBank/DDBJ databases">
        <title>Annotation for the trematode Fasciola gigantica.</title>
        <authorList>
            <person name="Choi Y.-J."/>
        </authorList>
    </citation>
    <scope>NUCLEOTIDE SEQUENCE [LARGE SCALE GENOMIC DNA]</scope>
    <source>
        <strain evidence="2">Uganda_cow_1</strain>
    </source>
</reference>
<dbReference type="OrthoDB" id="294251at2759"/>
<dbReference type="GO" id="GO:0031267">
    <property type="term" value="F:small GTPase binding"/>
    <property type="evidence" value="ECO:0007669"/>
    <property type="project" value="TreeGrafter"/>
</dbReference>
<comment type="caution">
    <text evidence="2">The sequence shown here is derived from an EMBL/GenBank/DDBJ whole genome shotgun (WGS) entry which is preliminary data.</text>
</comment>
<dbReference type="PROSITE" id="PS50086">
    <property type="entry name" value="TBC_RABGAP"/>
    <property type="match status" value="1"/>
</dbReference>
<dbReference type="Gene3D" id="1.10.8.270">
    <property type="entry name" value="putative rabgap domain of human tbc1 domain family member 14 like domains"/>
    <property type="match status" value="1"/>
</dbReference>
<dbReference type="InterPro" id="IPR050302">
    <property type="entry name" value="Rab_GAP_TBC_domain"/>
</dbReference>
<evidence type="ECO:0000313" key="3">
    <source>
        <dbReference type="Proteomes" id="UP000316759"/>
    </source>
</evidence>
<dbReference type="Gene3D" id="1.10.10.750">
    <property type="entry name" value="Ypt/Rab-GAP domain of gyp1p, domain 1"/>
    <property type="match status" value="1"/>
</dbReference>
<dbReference type="Pfam" id="PF00566">
    <property type="entry name" value="RabGAP-TBC"/>
    <property type="match status" value="1"/>
</dbReference>
<dbReference type="STRING" id="46835.A0A504YEL7"/>
<sequence length="142" mass="16889">MTSRWEEIDSNWQRIFRNGRASEKLTRRIFKGIPQQFRMIVWPLLLCVPEVKNKNKNLYSKMLNRALATSNDLGQIDLDINRTFRNTTYFRARYGSRQQALFRILAAYSVFNTEVGYCQVRFRHSSHLSPVRSEIRASYYLS</sequence>
<protein>
    <submittedName>
        <fullName evidence="2">USP6 N-terminal</fullName>
    </submittedName>
</protein>
<evidence type="ECO:0000313" key="2">
    <source>
        <dbReference type="EMBL" id="TPP58936.1"/>
    </source>
</evidence>
<dbReference type="Proteomes" id="UP000316759">
    <property type="component" value="Unassembled WGS sequence"/>
</dbReference>
<dbReference type="AlphaFoldDB" id="A0A504YEL7"/>
<dbReference type="PANTHER" id="PTHR47219">
    <property type="entry name" value="RAB GTPASE-ACTIVATING PROTEIN 1-LIKE"/>
    <property type="match status" value="1"/>
</dbReference>
<dbReference type="EMBL" id="SUNJ01011373">
    <property type="protein sequence ID" value="TPP58936.1"/>
    <property type="molecule type" value="Genomic_DNA"/>
</dbReference>
<dbReference type="InterPro" id="IPR035969">
    <property type="entry name" value="Rab-GAP_TBC_sf"/>
</dbReference>
<organism evidence="2 3">
    <name type="scientific">Fasciola gigantica</name>
    <name type="common">Giant liver fluke</name>
    <dbReference type="NCBI Taxonomy" id="46835"/>
    <lineage>
        <taxon>Eukaryota</taxon>
        <taxon>Metazoa</taxon>
        <taxon>Spiralia</taxon>
        <taxon>Lophotrochozoa</taxon>
        <taxon>Platyhelminthes</taxon>
        <taxon>Trematoda</taxon>
        <taxon>Digenea</taxon>
        <taxon>Plagiorchiida</taxon>
        <taxon>Echinostomata</taxon>
        <taxon>Echinostomatoidea</taxon>
        <taxon>Fasciolidae</taxon>
        <taxon>Fasciola</taxon>
    </lineage>
</organism>
<gene>
    <name evidence="2" type="ORF">FGIG_11065</name>
</gene>
<accession>A0A504YEL7</accession>
<keyword evidence="3" id="KW-1185">Reference proteome</keyword>
<dbReference type="GO" id="GO:0005096">
    <property type="term" value="F:GTPase activator activity"/>
    <property type="evidence" value="ECO:0007669"/>
    <property type="project" value="TreeGrafter"/>
</dbReference>
<evidence type="ECO:0000259" key="1">
    <source>
        <dbReference type="PROSITE" id="PS50086"/>
    </source>
</evidence>
<name>A0A504YEL7_FASGI</name>